<accession>A0ABN8GNY6</accession>
<evidence type="ECO:0000256" key="1">
    <source>
        <dbReference type="ARBA" id="ARBA00023015"/>
    </source>
</evidence>
<gene>
    <name evidence="5" type="primary">purR_4</name>
    <name evidence="5" type="ORF">PAECIP111891_03145</name>
</gene>
<keyword evidence="3" id="KW-0804">Transcription</keyword>
<dbReference type="PROSITE" id="PS50949">
    <property type="entry name" value="HTH_GNTR"/>
    <property type="match status" value="1"/>
</dbReference>
<name>A0ABN8GNY6_9BACL</name>
<evidence type="ECO:0000259" key="4">
    <source>
        <dbReference type="PROSITE" id="PS50949"/>
    </source>
</evidence>
<dbReference type="CDD" id="cd07377">
    <property type="entry name" value="WHTH_GntR"/>
    <property type="match status" value="1"/>
</dbReference>
<comment type="caution">
    <text evidence="5">The sequence shown here is derived from an EMBL/GenBank/DDBJ whole genome shotgun (WGS) entry which is preliminary data.</text>
</comment>
<dbReference type="RefSeq" id="WP_236288502.1">
    <property type="nucleotide sequence ID" value="NZ_CAKMMW010000008.1"/>
</dbReference>
<keyword evidence="1" id="KW-0805">Transcription regulation</keyword>
<dbReference type="Proteomes" id="UP000838821">
    <property type="component" value="Unassembled WGS sequence"/>
</dbReference>
<dbReference type="InterPro" id="IPR025997">
    <property type="entry name" value="SBP_2_dom"/>
</dbReference>
<sequence>MSKIPLYKQIQQDIRDKIVSGILRPKDLIASEQEISETFKVSKITAKNALIGLADEGLVTRIQGKGTFVAAGPFHSDTTKPVVTPPLQSNNIIGLIIPTMKTRVIQKLLDYLEYFSKEAGYQLILHITRESLTEESRSIKELIQAGVKGIIVFPTEDEKYNESLLRLSLDKFPFVFIDRYLRNIDTYRITSDNFNGAFEAASYLLNKGHRQIALISPENANTAIEDRTSGFEKAFIDNNVLIDKNLWCHVPLDILRTEQVIQYITDFLTARPHIEVAFTLTAEMANLTFRSNQDLELISFDDPEIPNVPFIQQNEIQMAKTAVKLLKLQIDGEYAPEQEVIPVNLVTFE</sequence>
<dbReference type="PANTHER" id="PTHR30146">
    <property type="entry name" value="LACI-RELATED TRANSCRIPTIONAL REPRESSOR"/>
    <property type="match status" value="1"/>
</dbReference>
<dbReference type="SMART" id="SM00345">
    <property type="entry name" value="HTH_GNTR"/>
    <property type="match status" value="1"/>
</dbReference>
<proteinExistence type="predicted"/>
<protein>
    <submittedName>
        <fullName evidence="5">HTH-type transcriptional repressor PurR</fullName>
    </submittedName>
</protein>
<dbReference type="Gene3D" id="1.10.10.10">
    <property type="entry name" value="Winged helix-like DNA-binding domain superfamily/Winged helix DNA-binding domain"/>
    <property type="match status" value="1"/>
</dbReference>
<dbReference type="EMBL" id="CAKMMW010000008">
    <property type="protein sequence ID" value="CAH1208031.1"/>
    <property type="molecule type" value="Genomic_DNA"/>
</dbReference>
<keyword evidence="6" id="KW-1185">Reference proteome</keyword>
<evidence type="ECO:0000256" key="3">
    <source>
        <dbReference type="ARBA" id="ARBA00023163"/>
    </source>
</evidence>
<dbReference type="SUPFAM" id="SSF46785">
    <property type="entry name" value="Winged helix' DNA-binding domain"/>
    <property type="match status" value="1"/>
</dbReference>
<dbReference type="InterPro" id="IPR036388">
    <property type="entry name" value="WH-like_DNA-bd_sf"/>
</dbReference>
<evidence type="ECO:0000313" key="6">
    <source>
        <dbReference type="Proteomes" id="UP000838821"/>
    </source>
</evidence>
<dbReference type="SUPFAM" id="SSF53822">
    <property type="entry name" value="Periplasmic binding protein-like I"/>
    <property type="match status" value="1"/>
</dbReference>
<reference evidence="5" key="1">
    <citation type="submission" date="2022-01" db="EMBL/GenBank/DDBJ databases">
        <authorList>
            <person name="Criscuolo A."/>
        </authorList>
    </citation>
    <scope>NUCLEOTIDE SEQUENCE</scope>
    <source>
        <strain evidence="5">CIP111891</strain>
    </source>
</reference>
<dbReference type="CDD" id="cd06267">
    <property type="entry name" value="PBP1_LacI_sugar_binding-like"/>
    <property type="match status" value="1"/>
</dbReference>
<dbReference type="InterPro" id="IPR036390">
    <property type="entry name" value="WH_DNA-bd_sf"/>
</dbReference>
<keyword evidence="2" id="KW-0238">DNA-binding</keyword>
<dbReference type="Pfam" id="PF13407">
    <property type="entry name" value="Peripla_BP_4"/>
    <property type="match status" value="1"/>
</dbReference>
<organism evidence="5 6">
    <name type="scientific">Paenibacillus allorhizoplanae</name>
    <dbReference type="NCBI Taxonomy" id="2905648"/>
    <lineage>
        <taxon>Bacteria</taxon>
        <taxon>Bacillati</taxon>
        <taxon>Bacillota</taxon>
        <taxon>Bacilli</taxon>
        <taxon>Bacillales</taxon>
        <taxon>Paenibacillaceae</taxon>
        <taxon>Paenibacillus</taxon>
    </lineage>
</organism>
<dbReference type="Gene3D" id="3.40.50.2300">
    <property type="match status" value="2"/>
</dbReference>
<evidence type="ECO:0000256" key="2">
    <source>
        <dbReference type="ARBA" id="ARBA00023125"/>
    </source>
</evidence>
<dbReference type="InterPro" id="IPR028082">
    <property type="entry name" value="Peripla_BP_I"/>
</dbReference>
<dbReference type="InterPro" id="IPR000524">
    <property type="entry name" value="Tscrpt_reg_HTH_GntR"/>
</dbReference>
<dbReference type="PANTHER" id="PTHR30146:SF109">
    <property type="entry name" value="HTH-TYPE TRANSCRIPTIONAL REGULATOR GALS"/>
    <property type="match status" value="1"/>
</dbReference>
<evidence type="ECO:0000313" key="5">
    <source>
        <dbReference type="EMBL" id="CAH1208031.1"/>
    </source>
</evidence>
<dbReference type="Pfam" id="PF00392">
    <property type="entry name" value="GntR"/>
    <property type="match status" value="1"/>
</dbReference>
<feature type="domain" description="HTH gntR-type" evidence="4">
    <location>
        <begin position="4"/>
        <end position="72"/>
    </location>
</feature>